<name>A0AAP5E8S3_9GAMM</name>
<accession>A0AAP5E8S3</accession>
<dbReference type="Proteomes" id="UP001226084">
    <property type="component" value="Unassembled WGS sequence"/>
</dbReference>
<dbReference type="RefSeq" id="WP_179197300.1">
    <property type="nucleotide sequence ID" value="NZ_CP118898.1"/>
</dbReference>
<evidence type="ECO:0000313" key="3">
    <source>
        <dbReference type="EMBL" id="MDQ1108049.1"/>
    </source>
</evidence>
<feature type="compositionally biased region" description="Basic and acidic residues" evidence="1">
    <location>
        <begin position="286"/>
        <end position="295"/>
    </location>
</feature>
<dbReference type="AlphaFoldDB" id="A0AAP5E8S3"/>
<protein>
    <submittedName>
        <fullName evidence="3">RHS repeat-associated protein</fullName>
    </submittedName>
</protein>
<keyword evidence="2" id="KW-0812">Transmembrane</keyword>
<gene>
    <name evidence="3" type="ORF">QE424_001208</name>
</gene>
<comment type="caution">
    <text evidence="3">The sequence shown here is derived from an EMBL/GenBank/DDBJ whole genome shotgun (WGS) entry which is preliminary data.</text>
</comment>
<dbReference type="EMBL" id="JAUTAS010000001">
    <property type="protein sequence ID" value="MDQ1108049.1"/>
    <property type="molecule type" value="Genomic_DNA"/>
</dbReference>
<evidence type="ECO:0000256" key="2">
    <source>
        <dbReference type="SAM" id="Phobius"/>
    </source>
</evidence>
<keyword evidence="2" id="KW-1133">Transmembrane helix</keyword>
<proteinExistence type="predicted"/>
<keyword evidence="2" id="KW-0472">Membrane</keyword>
<feature type="transmembrane region" description="Helical" evidence="2">
    <location>
        <begin position="116"/>
        <end position="139"/>
    </location>
</feature>
<reference evidence="3" key="1">
    <citation type="submission" date="2023-07" db="EMBL/GenBank/DDBJ databases">
        <title>Functional and genomic diversity of the sorghum phyllosphere microbiome.</title>
        <authorList>
            <person name="Shade A."/>
        </authorList>
    </citation>
    <scope>NUCLEOTIDE SEQUENCE</scope>
    <source>
        <strain evidence="3">SORGH_AS_0457</strain>
    </source>
</reference>
<feature type="region of interest" description="Disordered" evidence="1">
    <location>
        <begin position="265"/>
        <end position="295"/>
    </location>
</feature>
<feature type="transmembrane region" description="Helical" evidence="2">
    <location>
        <begin position="84"/>
        <end position="104"/>
    </location>
</feature>
<dbReference type="NCBIfam" id="TIGR03696">
    <property type="entry name" value="Rhs_assc_core"/>
    <property type="match status" value="1"/>
</dbReference>
<organism evidence="3 4">
    <name type="scientific">Stenotrophomonas rhizophila</name>
    <dbReference type="NCBI Taxonomy" id="216778"/>
    <lineage>
        <taxon>Bacteria</taxon>
        <taxon>Pseudomonadati</taxon>
        <taxon>Pseudomonadota</taxon>
        <taxon>Gammaproteobacteria</taxon>
        <taxon>Lysobacterales</taxon>
        <taxon>Lysobacteraceae</taxon>
        <taxon>Stenotrophomonas</taxon>
    </lineage>
</organism>
<evidence type="ECO:0000313" key="4">
    <source>
        <dbReference type="Proteomes" id="UP001226084"/>
    </source>
</evidence>
<evidence type="ECO:0000256" key="1">
    <source>
        <dbReference type="SAM" id="MobiDB-lite"/>
    </source>
</evidence>
<dbReference type="SUPFAM" id="SSF56399">
    <property type="entry name" value="ADP-ribosylation"/>
    <property type="match status" value="1"/>
</dbReference>
<sequence>MSSGSTSAPRASRCYPCSWLGYNGQLHEPGVGWQFLGNGYRIYNPVLMRFHSPDHVSPFGRGGMNCYAYCEGDPVNRVDPSGQYLLPLATLMGLGAATMGGLAISKGVEGDKESAALFGVIASGLLVGAGMVAGMHRIFARQSPPLKLGEVRFRAGRNQNVVDVHGWENSSRVGAENLDGTRLAALVNKKGMGNRPIHLVSCRSADGPVSQGQVLADATGQKVTAYRGPVFVSSYTGKPTGRYHRVVFRPQPEPQRSITAIRNTDLHRQVWQPRHNAQRRGAASPDDPRLPRGLR</sequence>
<dbReference type="Gene3D" id="2.180.10.10">
    <property type="entry name" value="RHS repeat-associated core"/>
    <property type="match status" value="1"/>
</dbReference>
<dbReference type="InterPro" id="IPR022385">
    <property type="entry name" value="Rhs_assc_core"/>
</dbReference>